<gene>
    <name evidence="1" type="ORF">J0A68_08335</name>
</gene>
<evidence type="ECO:0000313" key="2">
    <source>
        <dbReference type="Proteomes" id="UP000664317"/>
    </source>
</evidence>
<proteinExistence type="predicted"/>
<keyword evidence="2" id="KW-1185">Reference proteome</keyword>
<name>A0ABS3C2X4_9BACT</name>
<dbReference type="RefSeq" id="WP_206577747.1">
    <property type="nucleotide sequence ID" value="NZ_JAFKCT010000003.1"/>
</dbReference>
<reference evidence="1 2" key="1">
    <citation type="submission" date="2021-03" db="EMBL/GenBank/DDBJ databases">
        <title>novel species isolated from a fishpond in China.</title>
        <authorList>
            <person name="Lu H."/>
            <person name="Cai Z."/>
        </authorList>
    </citation>
    <scope>NUCLEOTIDE SEQUENCE [LARGE SCALE GENOMIC DNA]</scope>
    <source>
        <strain evidence="1 2">H41</strain>
    </source>
</reference>
<protein>
    <submittedName>
        <fullName evidence="1">DUF3024 domain-containing protein</fullName>
    </submittedName>
</protein>
<comment type="caution">
    <text evidence="1">The sequence shown here is derived from an EMBL/GenBank/DDBJ whole genome shotgun (WGS) entry which is preliminary data.</text>
</comment>
<dbReference type="EMBL" id="JAFKCT010000003">
    <property type="protein sequence ID" value="MBN7810959.1"/>
    <property type="molecule type" value="Genomic_DNA"/>
</dbReference>
<accession>A0ABS3C2X4</accession>
<dbReference type="Pfam" id="PF11225">
    <property type="entry name" value="DUF3024"/>
    <property type="match status" value="1"/>
</dbReference>
<sequence>MAFAKEQLQTLESTLTIWLAVRRPEAALRDKIDLGYTIKNQDIFLEEIRPIWNKPEEMGRYAFAKIKYEKATELWKIYWMRGNLKWHPYEPKPVFGRLELALEEIMKDPYHCFFG</sequence>
<evidence type="ECO:0000313" key="1">
    <source>
        <dbReference type="EMBL" id="MBN7810959.1"/>
    </source>
</evidence>
<dbReference type="Proteomes" id="UP000664317">
    <property type="component" value="Unassembled WGS sequence"/>
</dbReference>
<dbReference type="InterPro" id="IPR021388">
    <property type="entry name" value="DUF3024"/>
</dbReference>
<organism evidence="1 2">
    <name type="scientific">Algoriphagus oliviformis</name>
    <dbReference type="NCBI Taxonomy" id="2811231"/>
    <lineage>
        <taxon>Bacteria</taxon>
        <taxon>Pseudomonadati</taxon>
        <taxon>Bacteroidota</taxon>
        <taxon>Cytophagia</taxon>
        <taxon>Cytophagales</taxon>
        <taxon>Cyclobacteriaceae</taxon>
        <taxon>Algoriphagus</taxon>
    </lineage>
</organism>